<name>A0A1C3Y2X0_9HYPH</name>
<dbReference type="Pfam" id="PF13628">
    <property type="entry name" value="DUF4142"/>
    <property type="match status" value="1"/>
</dbReference>
<protein>
    <submittedName>
        <fullName evidence="3">Putative membrane protein</fullName>
    </submittedName>
</protein>
<evidence type="ECO:0000313" key="4">
    <source>
        <dbReference type="Proteomes" id="UP000198723"/>
    </source>
</evidence>
<keyword evidence="1" id="KW-0732">Signal</keyword>
<gene>
    <name evidence="3" type="ORF">GA0061105_105215</name>
</gene>
<dbReference type="Gene3D" id="1.20.1260.10">
    <property type="match status" value="1"/>
</dbReference>
<organism evidence="3 4">
    <name type="scientific">Rhizobium aethiopicum</name>
    <dbReference type="NCBI Taxonomy" id="1138170"/>
    <lineage>
        <taxon>Bacteria</taxon>
        <taxon>Pseudomonadati</taxon>
        <taxon>Pseudomonadota</taxon>
        <taxon>Alphaproteobacteria</taxon>
        <taxon>Hyphomicrobiales</taxon>
        <taxon>Rhizobiaceae</taxon>
        <taxon>Rhizobium/Agrobacterium group</taxon>
        <taxon>Rhizobium</taxon>
    </lineage>
</organism>
<reference evidence="3 4" key="1">
    <citation type="submission" date="2016-08" db="EMBL/GenBank/DDBJ databases">
        <authorList>
            <person name="Seilhamer J.J."/>
        </authorList>
    </citation>
    <scope>NUCLEOTIDE SEQUENCE [LARGE SCALE GENOMIC DNA]</scope>
    <source>
        <strain evidence="3 4">HBR26</strain>
    </source>
</reference>
<dbReference type="RefSeq" id="WP_092750558.1">
    <property type="nucleotide sequence ID" value="NZ_FMAJ01000005.1"/>
</dbReference>
<evidence type="ECO:0000256" key="1">
    <source>
        <dbReference type="SAM" id="SignalP"/>
    </source>
</evidence>
<accession>A0A1C3Y2X0</accession>
<dbReference type="AlphaFoldDB" id="A0A1C3Y2X0"/>
<evidence type="ECO:0000313" key="3">
    <source>
        <dbReference type="EMBL" id="SCB58746.1"/>
    </source>
</evidence>
<dbReference type="PANTHER" id="PTHR38593:SF1">
    <property type="entry name" value="BLR2558 PROTEIN"/>
    <property type="match status" value="1"/>
</dbReference>
<feature type="chain" id="PRO_5008687196" evidence="1">
    <location>
        <begin position="20"/>
        <end position="165"/>
    </location>
</feature>
<feature type="signal peptide" evidence="1">
    <location>
        <begin position="1"/>
        <end position="19"/>
    </location>
</feature>
<dbReference type="PANTHER" id="PTHR38593">
    <property type="entry name" value="BLR2558 PROTEIN"/>
    <property type="match status" value="1"/>
</dbReference>
<evidence type="ECO:0000259" key="2">
    <source>
        <dbReference type="Pfam" id="PF13628"/>
    </source>
</evidence>
<sequence length="165" mass="17688">MRLISKLCLLLLLAAPAFAADDAARQKATDFAARAAMSNMFEVEAAKIELAKGKAAEAKQFAGDMLKDHGRAGSTLADAAKEDGIALPSALADEYNKKLEALNQSDQENLDQAYLSTQLTAHQEAVALFADYSQKGPDGALKRASQKILPDLRMHLTKIQGLTSK</sequence>
<feature type="domain" description="DUF4142" evidence="2">
    <location>
        <begin position="27"/>
        <end position="162"/>
    </location>
</feature>
<proteinExistence type="predicted"/>
<dbReference type="STRING" id="1138170.GA0061105_105215"/>
<dbReference type="EMBL" id="FMAJ01000005">
    <property type="protein sequence ID" value="SCB58746.1"/>
    <property type="molecule type" value="Genomic_DNA"/>
</dbReference>
<dbReference type="InterPro" id="IPR025419">
    <property type="entry name" value="DUF4142"/>
</dbReference>
<dbReference type="InterPro" id="IPR012347">
    <property type="entry name" value="Ferritin-like"/>
</dbReference>
<dbReference type="Proteomes" id="UP000198723">
    <property type="component" value="Unassembled WGS sequence"/>
</dbReference>